<evidence type="ECO:0000259" key="10">
    <source>
        <dbReference type="Pfam" id="PF01316"/>
    </source>
</evidence>
<dbReference type="InterPro" id="IPR036388">
    <property type="entry name" value="WH-like_DNA-bd_sf"/>
</dbReference>
<comment type="caution">
    <text evidence="12">The sequence shown here is derived from an EMBL/GenBank/DDBJ whole genome shotgun (WGS) entry which is preliminary data.</text>
</comment>
<evidence type="ECO:0000256" key="3">
    <source>
        <dbReference type="ARBA" id="ARBA00022490"/>
    </source>
</evidence>
<evidence type="ECO:0000313" key="12">
    <source>
        <dbReference type="EMBL" id="MFC0082217.1"/>
    </source>
</evidence>
<keyword evidence="7 8" id="KW-0804">Transcription</keyword>
<organism evidence="12 13">
    <name type="scientific">Aciditerrimonas ferrireducens</name>
    <dbReference type="NCBI Taxonomy" id="667306"/>
    <lineage>
        <taxon>Bacteria</taxon>
        <taxon>Bacillati</taxon>
        <taxon>Actinomycetota</taxon>
        <taxon>Acidimicrobiia</taxon>
        <taxon>Acidimicrobiales</taxon>
        <taxon>Acidimicrobiaceae</taxon>
        <taxon>Aciditerrimonas</taxon>
    </lineage>
</organism>
<evidence type="ECO:0000256" key="8">
    <source>
        <dbReference type="HAMAP-Rule" id="MF_00173"/>
    </source>
</evidence>
<gene>
    <name evidence="8 12" type="primary">argR</name>
    <name evidence="12" type="ORF">ACFFRE_08675</name>
</gene>
<dbReference type="SUPFAM" id="SSF55252">
    <property type="entry name" value="C-terminal domain of arginine repressor"/>
    <property type="match status" value="1"/>
</dbReference>
<comment type="similarity">
    <text evidence="2 8">Belongs to the ArgR family.</text>
</comment>
<keyword evidence="13" id="KW-1185">Reference proteome</keyword>
<dbReference type="InterPro" id="IPR036390">
    <property type="entry name" value="WH_DNA-bd_sf"/>
</dbReference>
<dbReference type="PRINTS" id="PR01467">
    <property type="entry name" value="ARGREPRESSOR"/>
</dbReference>
<dbReference type="HAMAP" id="MF_00173">
    <property type="entry name" value="Arg_repressor"/>
    <property type="match status" value="1"/>
</dbReference>
<comment type="subcellular location">
    <subcellularLocation>
        <location evidence="1 8">Cytoplasm</location>
    </subcellularLocation>
</comment>
<keyword evidence="4 8" id="KW-0678">Repressor</keyword>
<accession>A0ABV6C5J2</accession>
<protein>
    <recommendedName>
        <fullName evidence="8 9">Arginine repressor</fullName>
    </recommendedName>
</protein>
<name>A0ABV6C5J2_9ACTN</name>
<reference evidence="12 13" key="1">
    <citation type="submission" date="2024-09" db="EMBL/GenBank/DDBJ databases">
        <authorList>
            <person name="Sun Q."/>
            <person name="Mori K."/>
        </authorList>
    </citation>
    <scope>NUCLEOTIDE SEQUENCE [LARGE SCALE GENOMIC DNA]</scope>
    <source>
        <strain evidence="12 13">JCM 15389</strain>
    </source>
</reference>
<dbReference type="Pfam" id="PF01316">
    <property type="entry name" value="Arg_repressor"/>
    <property type="match status" value="1"/>
</dbReference>
<evidence type="ECO:0000256" key="2">
    <source>
        <dbReference type="ARBA" id="ARBA00008316"/>
    </source>
</evidence>
<dbReference type="Gene3D" id="3.30.1360.40">
    <property type="match status" value="1"/>
</dbReference>
<evidence type="ECO:0000256" key="7">
    <source>
        <dbReference type="ARBA" id="ARBA00023163"/>
    </source>
</evidence>
<dbReference type="Pfam" id="PF02863">
    <property type="entry name" value="Arg_repressor_C"/>
    <property type="match status" value="1"/>
</dbReference>
<dbReference type="RefSeq" id="WP_248107662.1">
    <property type="nucleotide sequence ID" value="NZ_JAKHEX010000011.1"/>
</dbReference>
<dbReference type="NCBIfam" id="TIGR01529">
    <property type="entry name" value="argR_whole"/>
    <property type="match status" value="1"/>
</dbReference>
<feature type="domain" description="Arginine repressor C-terminal" evidence="11">
    <location>
        <begin position="86"/>
        <end position="149"/>
    </location>
</feature>
<dbReference type="InterPro" id="IPR020899">
    <property type="entry name" value="Arg_repress_C"/>
</dbReference>
<comment type="function">
    <text evidence="8">Regulates arginine biosynthesis genes.</text>
</comment>
<dbReference type="InterPro" id="IPR020900">
    <property type="entry name" value="Arg_repress_DNA-bd"/>
</dbReference>
<keyword evidence="3 8" id="KW-0963">Cytoplasm</keyword>
<dbReference type="InterPro" id="IPR036251">
    <property type="entry name" value="Arg_repress_C_sf"/>
</dbReference>
<dbReference type="InterPro" id="IPR001669">
    <property type="entry name" value="Arg_repress"/>
</dbReference>
<keyword evidence="8" id="KW-0028">Amino-acid biosynthesis</keyword>
<feature type="domain" description="Arginine repressor DNA-binding" evidence="10">
    <location>
        <begin position="4"/>
        <end position="68"/>
    </location>
</feature>
<keyword evidence="5 8" id="KW-0805">Transcription regulation</keyword>
<dbReference type="SUPFAM" id="SSF46785">
    <property type="entry name" value="Winged helix' DNA-binding domain"/>
    <property type="match status" value="1"/>
</dbReference>
<sequence>MSLSKQQRQHLVAQLLERERVASQAQLVALLAERGVKATQATVSRDLEELGAVKIRVAGGETAYALPELPVQQIVPPDHLRRVLGEWAVAVAWSGPLVVVRTPPGSAHVVGSALDRSGLVGVVGTVAGDDTVLVVVEEAVGAATVGRRLRVLAGLDPEEDAEDAPVEGGAGE</sequence>
<evidence type="ECO:0000256" key="6">
    <source>
        <dbReference type="ARBA" id="ARBA00023125"/>
    </source>
</evidence>
<evidence type="ECO:0000256" key="4">
    <source>
        <dbReference type="ARBA" id="ARBA00022491"/>
    </source>
</evidence>
<dbReference type="PANTHER" id="PTHR34471:SF1">
    <property type="entry name" value="ARGININE REPRESSOR"/>
    <property type="match status" value="1"/>
</dbReference>
<keyword evidence="6 8" id="KW-0238">DNA-binding</keyword>
<evidence type="ECO:0000256" key="1">
    <source>
        <dbReference type="ARBA" id="ARBA00004496"/>
    </source>
</evidence>
<evidence type="ECO:0000259" key="11">
    <source>
        <dbReference type="Pfam" id="PF02863"/>
    </source>
</evidence>
<keyword evidence="8" id="KW-0055">Arginine biosynthesis</keyword>
<dbReference type="EMBL" id="JBHLYQ010000080">
    <property type="protein sequence ID" value="MFC0082217.1"/>
    <property type="molecule type" value="Genomic_DNA"/>
</dbReference>
<evidence type="ECO:0000256" key="9">
    <source>
        <dbReference type="NCBIfam" id="TIGR01529"/>
    </source>
</evidence>
<evidence type="ECO:0000256" key="5">
    <source>
        <dbReference type="ARBA" id="ARBA00023015"/>
    </source>
</evidence>
<dbReference type="PANTHER" id="PTHR34471">
    <property type="entry name" value="ARGININE REPRESSOR"/>
    <property type="match status" value="1"/>
</dbReference>
<dbReference type="Proteomes" id="UP001589788">
    <property type="component" value="Unassembled WGS sequence"/>
</dbReference>
<dbReference type="Gene3D" id="1.10.10.10">
    <property type="entry name" value="Winged helix-like DNA-binding domain superfamily/Winged helix DNA-binding domain"/>
    <property type="match status" value="1"/>
</dbReference>
<comment type="pathway">
    <text evidence="8">Amino-acid biosynthesis; L-arginine biosynthesis [regulation].</text>
</comment>
<proteinExistence type="inferred from homology"/>
<evidence type="ECO:0000313" key="13">
    <source>
        <dbReference type="Proteomes" id="UP001589788"/>
    </source>
</evidence>